<accession>A0ABD2HNU1</accession>
<evidence type="ECO:0008006" key="5">
    <source>
        <dbReference type="Google" id="ProtNLM"/>
    </source>
</evidence>
<comment type="caution">
    <text evidence="3">The sequence shown here is derived from an EMBL/GenBank/DDBJ whole genome shotgun (WGS) entry which is preliminary data.</text>
</comment>
<protein>
    <recommendedName>
        <fullName evidence="5">Flavodoxin-like domain-containing protein</fullName>
    </recommendedName>
</protein>
<keyword evidence="4" id="KW-1185">Reference proteome</keyword>
<dbReference type="Proteomes" id="UP001620626">
    <property type="component" value="Unassembled WGS sequence"/>
</dbReference>
<name>A0ABD2HNU1_9BILA</name>
<dbReference type="EMBL" id="JBICBT010001408">
    <property type="protein sequence ID" value="KAL3068407.1"/>
    <property type="molecule type" value="Genomic_DNA"/>
</dbReference>
<feature type="compositionally biased region" description="Basic and acidic residues" evidence="1">
    <location>
        <begin position="1"/>
        <end position="10"/>
    </location>
</feature>
<feature type="region of interest" description="Disordered" evidence="1">
    <location>
        <begin position="1"/>
        <end position="22"/>
    </location>
</feature>
<evidence type="ECO:0000313" key="3">
    <source>
        <dbReference type="EMBL" id="KAL3068407.1"/>
    </source>
</evidence>
<proteinExistence type="predicted"/>
<dbReference type="Gene3D" id="3.40.50.360">
    <property type="match status" value="1"/>
</dbReference>
<keyword evidence="2" id="KW-0472">Membrane</keyword>
<dbReference type="AlphaFoldDB" id="A0ABD2HNU1"/>
<dbReference type="InterPro" id="IPR029039">
    <property type="entry name" value="Flavoprotein-like_sf"/>
</dbReference>
<keyword evidence="2" id="KW-1133">Transmembrane helix</keyword>
<evidence type="ECO:0000313" key="4">
    <source>
        <dbReference type="Proteomes" id="UP001620626"/>
    </source>
</evidence>
<feature type="transmembrane region" description="Helical" evidence="2">
    <location>
        <begin position="41"/>
        <end position="61"/>
    </location>
</feature>
<sequence>MLPPDSEKGFNFRKPAGGAHPSAESLSTIQKVIRYAEKDDLLLYVTAAFGIFMPAVMYFFYRYMHNRFKQAAKKKKLITKQTSPENERRTVIFYFTGGANGKQFAYKLADSLQRFDPLVAKIGANELEKARWPKTIQIFVLSDEDAEGMGTQFAEFVDWLDEIRYEHRKRNYLRGVRFCTVHLANCDPSTETNKGIERTVEALEKRLHSLSATSLYRHTIVSKMDDDKCEERRQLEKMCTQFERLLCRFYYGEFDGPDETHEKMSVSECSASEGSD</sequence>
<organism evidence="3 4">
    <name type="scientific">Heterodera trifolii</name>
    <dbReference type="NCBI Taxonomy" id="157864"/>
    <lineage>
        <taxon>Eukaryota</taxon>
        <taxon>Metazoa</taxon>
        <taxon>Ecdysozoa</taxon>
        <taxon>Nematoda</taxon>
        <taxon>Chromadorea</taxon>
        <taxon>Rhabditida</taxon>
        <taxon>Tylenchina</taxon>
        <taxon>Tylenchomorpha</taxon>
        <taxon>Tylenchoidea</taxon>
        <taxon>Heteroderidae</taxon>
        <taxon>Heteroderinae</taxon>
        <taxon>Heterodera</taxon>
    </lineage>
</organism>
<evidence type="ECO:0000256" key="1">
    <source>
        <dbReference type="SAM" id="MobiDB-lite"/>
    </source>
</evidence>
<gene>
    <name evidence="3" type="ORF">niasHT_030698</name>
</gene>
<evidence type="ECO:0000256" key="2">
    <source>
        <dbReference type="SAM" id="Phobius"/>
    </source>
</evidence>
<keyword evidence="2" id="KW-0812">Transmembrane</keyword>
<reference evidence="3 4" key="1">
    <citation type="submission" date="2024-10" db="EMBL/GenBank/DDBJ databases">
        <authorList>
            <person name="Kim D."/>
        </authorList>
    </citation>
    <scope>NUCLEOTIDE SEQUENCE [LARGE SCALE GENOMIC DNA]</scope>
    <source>
        <strain evidence="3">BH-2024</strain>
    </source>
</reference>